<name>A0A8T0UTQ1_PANVG</name>
<gene>
    <name evidence="1" type="ORF">PVAP13_3KG135300</name>
</gene>
<dbReference type="AlphaFoldDB" id="A0A8T0UTQ1"/>
<organism evidence="1 2">
    <name type="scientific">Panicum virgatum</name>
    <name type="common">Blackwell switchgrass</name>
    <dbReference type="NCBI Taxonomy" id="38727"/>
    <lineage>
        <taxon>Eukaryota</taxon>
        <taxon>Viridiplantae</taxon>
        <taxon>Streptophyta</taxon>
        <taxon>Embryophyta</taxon>
        <taxon>Tracheophyta</taxon>
        <taxon>Spermatophyta</taxon>
        <taxon>Magnoliopsida</taxon>
        <taxon>Liliopsida</taxon>
        <taxon>Poales</taxon>
        <taxon>Poaceae</taxon>
        <taxon>PACMAD clade</taxon>
        <taxon>Panicoideae</taxon>
        <taxon>Panicodae</taxon>
        <taxon>Paniceae</taxon>
        <taxon>Panicinae</taxon>
        <taxon>Panicum</taxon>
        <taxon>Panicum sect. Hiantes</taxon>
    </lineage>
</organism>
<proteinExistence type="predicted"/>
<sequence>MITGMHLLMFSFTNRRKPLSEPLIRTAMGNAMSFSLKPIQQLIKHYNTRSVDCMRSSNIVDILTSP</sequence>
<evidence type="ECO:0000313" key="2">
    <source>
        <dbReference type="Proteomes" id="UP000823388"/>
    </source>
</evidence>
<accession>A0A8T0UTQ1</accession>
<evidence type="ECO:0000313" key="1">
    <source>
        <dbReference type="EMBL" id="KAG2624153.1"/>
    </source>
</evidence>
<protein>
    <submittedName>
        <fullName evidence="1">Uncharacterized protein</fullName>
    </submittedName>
</protein>
<dbReference type="Proteomes" id="UP000823388">
    <property type="component" value="Chromosome 3K"/>
</dbReference>
<dbReference type="EMBL" id="CM029041">
    <property type="protein sequence ID" value="KAG2624153.1"/>
    <property type="molecule type" value="Genomic_DNA"/>
</dbReference>
<reference evidence="1 2" key="1">
    <citation type="submission" date="2020-05" db="EMBL/GenBank/DDBJ databases">
        <title>WGS assembly of Panicum virgatum.</title>
        <authorList>
            <person name="Lovell J.T."/>
            <person name="Jenkins J."/>
            <person name="Shu S."/>
            <person name="Juenger T.E."/>
            <person name="Schmutz J."/>
        </authorList>
    </citation>
    <scope>NUCLEOTIDE SEQUENCE [LARGE SCALE GENOMIC DNA]</scope>
    <source>
        <strain evidence="2">cv. AP13</strain>
    </source>
</reference>
<keyword evidence="2" id="KW-1185">Reference proteome</keyword>
<comment type="caution">
    <text evidence="1">The sequence shown here is derived from an EMBL/GenBank/DDBJ whole genome shotgun (WGS) entry which is preliminary data.</text>
</comment>